<evidence type="ECO:0000313" key="13">
    <source>
        <dbReference type="Proteomes" id="UP001589865"/>
    </source>
</evidence>
<feature type="domain" description="ABC transmembrane type-1" evidence="11">
    <location>
        <begin position="17"/>
        <end position="205"/>
    </location>
</feature>
<dbReference type="RefSeq" id="WP_377042837.1">
    <property type="nucleotide sequence ID" value="NZ_JBHLUN010000002.1"/>
</dbReference>
<keyword evidence="5 9" id="KW-0812">Transmembrane</keyword>
<dbReference type="SUPFAM" id="SSF161098">
    <property type="entry name" value="MetI-like"/>
    <property type="match status" value="1"/>
</dbReference>
<gene>
    <name evidence="12" type="ORF">ACFFGY_02725</name>
</gene>
<evidence type="ECO:0000256" key="6">
    <source>
        <dbReference type="ARBA" id="ARBA00022970"/>
    </source>
</evidence>
<evidence type="ECO:0000313" key="12">
    <source>
        <dbReference type="EMBL" id="MFC0407145.1"/>
    </source>
</evidence>
<dbReference type="PANTHER" id="PTHR30614:SF0">
    <property type="entry name" value="L-CYSTINE TRANSPORT SYSTEM PERMEASE PROTEIN TCYL"/>
    <property type="match status" value="1"/>
</dbReference>
<dbReference type="CDD" id="cd06261">
    <property type="entry name" value="TM_PBP2"/>
    <property type="match status" value="1"/>
</dbReference>
<comment type="similarity">
    <text evidence="2">Belongs to the binding-protein-dependent transport system permease family. HisMQ subfamily.</text>
</comment>
<evidence type="ECO:0000256" key="3">
    <source>
        <dbReference type="ARBA" id="ARBA00022448"/>
    </source>
</evidence>
<dbReference type="NCBIfam" id="TIGR01726">
    <property type="entry name" value="HEQRo_perm_3TM"/>
    <property type="match status" value="1"/>
</dbReference>
<feature type="transmembrane region" description="Helical" evidence="9">
    <location>
        <begin position="20"/>
        <end position="41"/>
    </location>
</feature>
<name>A0ABV6JN61_9PROT</name>
<feature type="transmembrane region" description="Helical" evidence="9">
    <location>
        <begin position="186"/>
        <end position="204"/>
    </location>
</feature>
<keyword evidence="6" id="KW-0029">Amino-acid transport</keyword>
<dbReference type="Pfam" id="PF00528">
    <property type="entry name" value="BPD_transp_1"/>
    <property type="match status" value="1"/>
</dbReference>
<feature type="region of interest" description="Disordered" evidence="10">
    <location>
        <begin position="222"/>
        <end position="241"/>
    </location>
</feature>
<dbReference type="PANTHER" id="PTHR30614">
    <property type="entry name" value="MEMBRANE COMPONENT OF AMINO ACID ABC TRANSPORTER"/>
    <property type="match status" value="1"/>
</dbReference>
<keyword evidence="8 9" id="KW-0472">Membrane</keyword>
<evidence type="ECO:0000256" key="9">
    <source>
        <dbReference type="RuleBase" id="RU363032"/>
    </source>
</evidence>
<keyword evidence="3 9" id="KW-0813">Transport</keyword>
<dbReference type="Proteomes" id="UP001589865">
    <property type="component" value="Unassembled WGS sequence"/>
</dbReference>
<sequence>MRLDIVLDNWLLLARGALTTVLLMLVVGTVSPLLAIPLALLRNSRVRSLAIPVAVFSWFTRAVPTLVLLFFCYYGLPFFGIFLDPLPSALLALVLSATGYNVEFFRAGLRAVPKGQYEAAAALGLPASVAFRKVIFPQALRIAVPALFSNFTLNLKGTALASLVSVPELSGAVQGLISDTYRPVEFLLAAGVIYLALNSVLIALQHLVERYLDVDAAPRSTKARSSKPAVTRPKAVSAASR</sequence>
<comment type="caution">
    <text evidence="12">The sequence shown here is derived from an EMBL/GenBank/DDBJ whole genome shotgun (WGS) entry which is preliminary data.</text>
</comment>
<dbReference type="Gene3D" id="1.10.3720.10">
    <property type="entry name" value="MetI-like"/>
    <property type="match status" value="1"/>
</dbReference>
<evidence type="ECO:0000256" key="7">
    <source>
        <dbReference type="ARBA" id="ARBA00022989"/>
    </source>
</evidence>
<dbReference type="EMBL" id="JBHLUN010000002">
    <property type="protein sequence ID" value="MFC0407145.1"/>
    <property type="molecule type" value="Genomic_DNA"/>
</dbReference>
<evidence type="ECO:0000256" key="1">
    <source>
        <dbReference type="ARBA" id="ARBA00004429"/>
    </source>
</evidence>
<feature type="transmembrane region" description="Helical" evidence="9">
    <location>
        <begin position="88"/>
        <end position="105"/>
    </location>
</feature>
<accession>A0ABV6JN61</accession>
<keyword evidence="7 9" id="KW-1133">Transmembrane helix</keyword>
<dbReference type="InterPro" id="IPR035906">
    <property type="entry name" value="MetI-like_sf"/>
</dbReference>
<dbReference type="InterPro" id="IPR000515">
    <property type="entry name" value="MetI-like"/>
</dbReference>
<evidence type="ECO:0000256" key="10">
    <source>
        <dbReference type="SAM" id="MobiDB-lite"/>
    </source>
</evidence>
<protein>
    <submittedName>
        <fullName evidence="12">Amino acid ABC transporter permease</fullName>
    </submittedName>
</protein>
<evidence type="ECO:0000256" key="8">
    <source>
        <dbReference type="ARBA" id="ARBA00023136"/>
    </source>
</evidence>
<evidence type="ECO:0000256" key="4">
    <source>
        <dbReference type="ARBA" id="ARBA00022475"/>
    </source>
</evidence>
<feature type="transmembrane region" description="Helical" evidence="9">
    <location>
        <begin position="53"/>
        <end position="76"/>
    </location>
</feature>
<proteinExistence type="inferred from homology"/>
<evidence type="ECO:0000256" key="5">
    <source>
        <dbReference type="ARBA" id="ARBA00022692"/>
    </source>
</evidence>
<dbReference type="PROSITE" id="PS50928">
    <property type="entry name" value="ABC_TM1"/>
    <property type="match status" value="1"/>
</dbReference>
<keyword evidence="13" id="KW-1185">Reference proteome</keyword>
<dbReference type="InterPro" id="IPR010065">
    <property type="entry name" value="AA_ABC_transptr_permease_3TM"/>
</dbReference>
<organism evidence="12 13">
    <name type="scientific">Roseomonas elaeocarpi</name>
    <dbReference type="NCBI Taxonomy" id="907779"/>
    <lineage>
        <taxon>Bacteria</taxon>
        <taxon>Pseudomonadati</taxon>
        <taxon>Pseudomonadota</taxon>
        <taxon>Alphaproteobacteria</taxon>
        <taxon>Acetobacterales</taxon>
        <taxon>Roseomonadaceae</taxon>
        <taxon>Roseomonas</taxon>
    </lineage>
</organism>
<reference evidence="12 13" key="1">
    <citation type="submission" date="2024-09" db="EMBL/GenBank/DDBJ databases">
        <authorList>
            <person name="Sun Q."/>
            <person name="Mori K."/>
        </authorList>
    </citation>
    <scope>NUCLEOTIDE SEQUENCE [LARGE SCALE GENOMIC DNA]</scope>
    <source>
        <strain evidence="12 13">TBRC 5777</strain>
    </source>
</reference>
<evidence type="ECO:0000259" key="11">
    <source>
        <dbReference type="PROSITE" id="PS50928"/>
    </source>
</evidence>
<comment type="subcellular location">
    <subcellularLocation>
        <location evidence="1">Cell inner membrane</location>
        <topology evidence="1">Multi-pass membrane protein</topology>
    </subcellularLocation>
    <subcellularLocation>
        <location evidence="9">Cell membrane</location>
        <topology evidence="9">Multi-pass membrane protein</topology>
    </subcellularLocation>
</comment>
<evidence type="ECO:0000256" key="2">
    <source>
        <dbReference type="ARBA" id="ARBA00010072"/>
    </source>
</evidence>
<keyword evidence="4" id="KW-1003">Cell membrane</keyword>
<dbReference type="InterPro" id="IPR043429">
    <property type="entry name" value="ArtM/GltK/GlnP/TcyL/YhdX-like"/>
</dbReference>